<gene>
    <name evidence="1" type="ORF">PVAND_008860</name>
</gene>
<proteinExistence type="predicted"/>
<protein>
    <submittedName>
        <fullName evidence="1">Uncharacterized protein</fullName>
    </submittedName>
</protein>
<keyword evidence="2" id="KW-1185">Reference proteome</keyword>
<organism evidence="1 2">
    <name type="scientific">Polypedilum vanderplanki</name>
    <name type="common">Sleeping chironomid midge</name>
    <dbReference type="NCBI Taxonomy" id="319348"/>
    <lineage>
        <taxon>Eukaryota</taxon>
        <taxon>Metazoa</taxon>
        <taxon>Ecdysozoa</taxon>
        <taxon>Arthropoda</taxon>
        <taxon>Hexapoda</taxon>
        <taxon>Insecta</taxon>
        <taxon>Pterygota</taxon>
        <taxon>Neoptera</taxon>
        <taxon>Endopterygota</taxon>
        <taxon>Diptera</taxon>
        <taxon>Nematocera</taxon>
        <taxon>Chironomoidea</taxon>
        <taxon>Chironomidae</taxon>
        <taxon>Chironominae</taxon>
        <taxon>Polypedilum</taxon>
        <taxon>Polypedilum</taxon>
    </lineage>
</organism>
<dbReference type="OrthoDB" id="10577456at2759"/>
<accession>A0A9J6CAX1</accession>
<reference evidence="1" key="1">
    <citation type="submission" date="2021-03" db="EMBL/GenBank/DDBJ databases">
        <title>Chromosome level genome of the anhydrobiotic midge Polypedilum vanderplanki.</title>
        <authorList>
            <person name="Yoshida Y."/>
            <person name="Kikawada T."/>
            <person name="Gusev O."/>
        </authorList>
    </citation>
    <scope>NUCLEOTIDE SEQUENCE</scope>
    <source>
        <strain evidence="1">NIAS01</strain>
        <tissue evidence="1">Whole body or cell culture</tissue>
    </source>
</reference>
<name>A0A9J6CAX1_POLVA</name>
<evidence type="ECO:0000313" key="1">
    <source>
        <dbReference type="EMBL" id="KAG5679281.1"/>
    </source>
</evidence>
<dbReference type="EMBL" id="JADBJN010000002">
    <property type="protein sequence ID" value="KAG5679281.1"/>
    <property type="molecule type" value="Genomic_DNA"/>
</dbReference>
<dbReference type="AlphaFoldDB" id="A0A9J6CAX1"/>
<evidence type="ECO:0000313" key="2">
    <source>
        <dbReference type="Proteomes" id="UP001107558"/>
    </source>
</evidence>
<comment type="caution">
    <text evidence="1">The sequence shown here is derived from an EMBL/GenBank/DDBJ whole genome shotgun (WGS) entry which is preliminary data.</text>
</comment>
<dbReference type="Proteomes" id="UP001107558">
    <property type="component" value="Chromosome 2"/>
</dbReference>
<sequence length="248" mass="28980">MNSDDERLIYDEVADKIKLYTADINKVLSNCSLISEFSTKDTEEKFDKIFNLETTKLFKNEQSSEYYNLDKVTEILEMIDSSKFTDGGKKLTRGRIDSVLSLHSVTDDDEKDNLHEIKSQMKETRELLGQITNTHIEEQNLNDFKVAETQRNNKFFEMVFNLQKIARELTSIASMNRKNKEELPDEVIDNQFIERIITLDKCLENILELQKNKNPIENVERREDIKLKVSSTMNAILEALKKHSMCLR</sequence>